<dbReference type="EMBL" id="NRRV01000008">
    <property type="protein sequence ID" value="MBK1630119.1"/>
    <property type="molecule type" value="Genomic_DNA"/>
</dbReference>
<evidence type="ECO:0000313" key="2">
    <source>
        <dbReference type="Proteomes" id="UP000748752"/>
    </source>
</evidence>
<protein>
    <submittedName>
        <fullName evidence="1">Uncharacterized protein</fullName>
    </submittedName>
</protein>
<dbReference type="RefSeq" id="WP_200234655.1">
    <property type="nucleotide sequence ID" value="NZ_NRRV01000008.1"/>
</dbReference>
<evidence type="ECO:0000313" key="1">
    <source>
        <dbReference type="EMBL" id="MBK1630119.1"/>
    </source>
</evidence>
<name>A0ABS1CDZ1_9GAMM</name>
<keyword evidence="2" id="KW-1185">Reference proteome</keyword>
<comment type="caution">
    <text evidence="1">The sequence shown here is derived from an EMBL/GenBank/DDBJ whole genome shotgun (WGS) entry which is preliminary data.</text>
</comment>
<dbReference type="Proteomes" id="UP000748752">
    <property type="component" value="Unassembled WGS sequence"/>
</dbReference>
<sequence length="59" mass="7216">MSTDTIPAKPKNKEPYQQAYYPPVPTKFVRWLRTSVVWQFVRFWIINFKILRLLLKSHH</sequence>
<gene>
    <name evidence="1" type="ORF">CKO31_05060</name>
</gene>
<accession>A0ABS1CDZ1</accession>
<reference evidence="1 2" key="1">
    <citation type="journal article" date="2020" name="Microorganisms">
        <title>Osmotic Adaptation and Compatible Solute Biosynthesis of Phototrophic Bacteria as Revealed from Genome Analyses.</title>
        <authorList>
            <person name="Imhoff J.F."/>
            <person name="Rahn T."/>
            <person name="Kunzel S."/>
            <person name="Keller A."/>
            <person name="Neulinger S.C."/>
        </authorList>
    </citation>
    <scope>NUCLEOTIDE SEQUENCE [LARGE SCALE GENOMIC DNA]</scope>
    <source>
        <strain evidence="1 2">DSM 6210</strain>
    </source>
</reference>
<proteinExistence type="predicted"/>
<organism evidence="1 2">
    <name type="scientific">Thiohalocapsa halophila</name>
    <dbReference type="NCBI Taxonomy" id="69359"/>
    <lineage>
        <taxon>Bacteria</taxon>
        <taxon>Pseudomonadati</taxon>
        <taxon>Pseudomonadota</taxon>
        <taxon>Gammaproteobacteria</taxon>
        <taxon>Chromatiales</taxon>
        <taxon>Chromatiaceae</taxon>
        <taxon>Thiohalocapsa</taxon>
    </lineage>
</organism>